<evidence type="ECO:0000313" key="2">
    <source>
        <dbReference type="Proteomes" id="UP000826195"/>
    </source>
</evidence>
<dbReference type="CDD" id="cd19941">
    <property type="entry name" value="TIL"/>
    <property type="match status" value="1"/>
</dbReference>
<reference evidence="1 2" key="1">
    <citation type="journal article" date="2021" name="J. Hered.">
        <title>A chromosome-level genome assembly of the parasitoid wasp, Cotesia glomerata (Hymenoptera: Braconidae).</title>
        <authorList>
            <person name="Pinto B.J."/>
            <person name="Weis J.J."/>
            <person name="Gamble T."/>
            <person name="Ode P.J."/>
            <person name="Paul R."/>
            <person name="Zaspel J.M."/>
        </authorList>
    </citation>
    <scope>NUCLEOTIDE SEQUENCE [LARGE SCALE GENOMIC DNA]</scope>
    <source>
        <strain evidence="1">CgM1</strain>
    </source>
</reference>
<name>A0AAV7IV15_COTGL</name>
<dbReference type="EMBL" id="JAHXZJ010000374">
    <property type="protein sequence ID" value="KAH0560553.1"/>
    <property type="molecule type" value="Genomic_DNA"/>
</dbReference>
<keyword evidence="2" id="KW-1185">Reference proteome</keyword>
<accession>A0AAV7IV15</accession>
<sequence>MIFRMYHRISTSTVDYGQNGIEAIPNYKCDTNEYYNYKDGGDTTCQDPDDSSFDVSKNTNGCHCRPGFVRNEHYQCVKLEECPEVTNEPTSNAEDSYNIDPNNPQTTKLLREVFGTLNDWYAEKNQDQVDDEYPTLKKDTQKVLSEPRDSGYVNHHTDLDLDDPETQRILQQIFGPNNFNTH</sequence>
<proteinExistence type="predicted"/>
<dbReference type="SUPFAM" id="SSF57567">
    <property type="entry name" value="Serine protease inhibitors"/>
    <property type="match status" value="1"/>
</dbReference>
<protein>
    <submittedName>
        <fullName evidence="1">Uncharacterized protein</fullName>
    </submittedName>
</protein>
<comment type="caution">
    <text evidence="1">The sequence shown here is derived from an EMBL/GenBank/DDBJ whole genome shotgun (WGS) entry which is preliminary data.</text>
</comment>
<dbReference type="InterPro" id="IPR036084">
    <property type="entry name" value="Ser_inhib-like_sf"/>
</dbReference>
<dbReference type="Proteomes" id="UP000826195">
    <property type="component" value="Unassembled WGS sequence"/>
</dbReference>
<dbReference type="AlphaFoldDB" id="A0AAV7IV15"/>
<gene>
    <name evidence="1" type="ORF">KQX54_005857</name>
</gene>
<organism evidence="1 2">
    <name type="scientific">Cotesia glomerata</name>
    <name type="common">Lepidopteran parasitic wasp</name>
    <name type="synonym">Apanteles glomeratus</name>
    <dbReference type="NCBI Taxonomy" id="32391"/>
    <lineage>
        <taxon>Eukaryota</taxon>
        <taxon>Metazoa</taxon>
        <taxon>Ecdysozoa</taxon>
        <taxon>Arthropoda</taxon>
        <taxon>Hexapoda</taxon>
        <taxon>Insecta</taxon>
        <taxon>Pterygota</taxon>
        <taxon>Neoptera</taxon>
        <taxon>Endopterygota</taxon>
        <taxon>Hymenoptera</taxon>
        <taxon>Apocrita</taxon>
        <taxon>Ichneumonoidea</taxon>
        <taxon>Braconidae</taxon>
        <taxon>Microgastrinae</taxon>
        <taxon>Cotesia</taxon>
    </lineage>
</organism>
<dbReference type="Gene3D" id="2.10.25.10">
    <property type="entry name" value="Laminin"/>
    <property type="match status" value="1"/>
</dbReference>
<evidence type="ECO:0000313" key="1">
    <source>
        <dbReference type="EMBL" id="KAH0560553.1"/>
    </source>
</evidence>